<name>A0A183IH81_9BILA</name>
<dbReference type="Proteomes" id="UP000270296">
    <property type="component" value="Unassembled WGS sequence"/>
</dbReference>
<organism evidence="3">
    <name type="scientific">Soboliphyme baturini</name>
    <dbReference type="NCBI Taxonomy" id="241478"/>
    <lineage>
        <taxon>Eukaryota</taxon>
        <taxon>Metazoa</taxon>
        <taxon>Ecdysozoa</taxon>
        <taxon>Nematoda</taxon>
        <taxon>Enoplea</taxon>
        <taxon>Dorylaimia</taxon>
        <taxon>Dioctophymatida</taxon>
        <taxon>Dioctophymatoidea</taxon>
        <taxon>Soboliphymatidae</taxon>
        <taxon>Soboliphyme</taxon>
    </lineage>
</organism>
<dbReference type="EMBL" id="UZAM01007504">
    <property type="protein sequence ID" value="VDO99570.1"/>
    <property type="molecule type" value="Genomic_DNA"/>
</dbReference>
<proteinExistence type="predicted"/>
<evidence type="ECO:0000313" key="2">
    <source>
        <dbReference type="Proteomes" id="UP000270296"/>
    </source>
</evidence>
<accession>A0A183IH81</accession>
<dbReference type="WBParaSite" id="SBAD_0000312001-mRNA-1">
    <property type="protein sequence ID" value="SBAD_0000312001-mRNA-1"/>
    <property type="gene ID" value="SBAD_0000312001"/>
</dbReference>
<keyword evidence="2" id="KW-1185">Reference proteome</keyword>
<reference evidence="3" key="1">
    <citation type="submission" date="2016-06" db="UniProtKB">
        <authorList>
            <consortium name="WormBaseParasite"/>
        </authorList>
    </citation>
    <scope>IDENTIFICATION</scope>
</reference>
<evidence type="ECO:0000313" key="1">
    <source>
        <dbReference type="EMBL" id="VDO99570.1"/>
    </source>
</evidence>
<evidence type="ECO:0000313" key="3">
    <source>
        <dbReference type="WBParaSite" id="SBAD_0000312001-mRNA-1"/>
    </source>
</evidence>
<gene>
    <name evidence="1" type="ORF">SBAD_LOCUS2976</name>
</gene>
<reference evidence="1 2" key="2">
    <citation type="submission" date="2018-11" db="EMBL/GenBank/DDBJ databases">
        <authorList>
            <consortium name="Pathogen Informatics"/>
        </authorList>
    </citation>
    <scope>NUCLEOTIDE SEQUENCE [LARGE SCALE GENOMIC DNA]</scope>
</reference>
<protein>
    <submittedName>
        <fullName evidence="3">Hemerythrin domain-containing protein</fullName>
    </submittedName>
</protein>
<dbReference type="AlphaFoldDB" id="A0A183IH81"/>
<sequence>MHDTVSRVRLLLPVHCEPFDSKLMGQMKTSQVQYLQLRPKLQEGEDWFEEFMAETLGVPGAHLIAADASIVGGRGVRILQLDQGQAPLGEAANLAEVLLRVVRAVMGACRRSKDWKEVYVSLMLPPRMLKRRNRKTVPLLNACMRRIEEAYDEIESKVAMDEVFIKMAFEIFELIDHSRVEEEFFSVPGISISNRFKRWEQLLKRDDFSELSSRVIFEVPITDDEVALQHKT</sequence>